<keyword evidence="2" id="KW-1185">Reference proteome</keyword>
<evidence type="ECO:0000313" key="1">
    <source>
        <dbReference type="EMBL" id="UOA16540.1"/>
    </source>
</evidence>
<evidence type="ECO:0000313" key="2">
    <source>
        <dbReference type="Proteomes" id="UP000831019"/>
    </source>
</evidence>
<organism evidence="1 2">
    <name type="scientific">Sulfitobacter dubius</name>
    <dbReference type="NCBI Taxonomy" id="218673"/>
    <lineage>
        <taxon>Bacteria</taxon>
        <taxon>Pseudomonadati</taxon>
        <taxon>Pseudomonadota</taxon>
        <taxon>Alphaproteobacteria</taxon>
        <taxon>Rhodobacterales</taxon>
        <taxon>Roseobacteraceae</taxon>
        <taxon>Sulfitobacter</taxon>
    </lineage>
</organism>
<dbReference type="EMBL" id="CP085145">
    <property type="protein sequence ID" value="UOA16540.1"/>
    <property type="molecule type" value="Genomic_DNA"/>
</dbReference>
<gene>
    <name evidence="1" type="ORF">DSM109990_03424</name>
</gene>
<reference evidence="2" key="1">
    <citation type="journal article" date="2022" name="Microorganisms">
        <title>Beyond the ABCs#Discovery of Three New Plasmid Types in Rhodobacterales (RepQ, RepY, RepW).</title>
        <authorList>
            <person name="Freese H.M."/>
            <person name="Ringel V."/>
            <person name="Overmann J."/>
            <person name="Petersen J."/>
        </authorList>
    </citation>
    <scope>NUCLEOTIDE SEQUENCE [LARGE SCALE GENOMIC DNA]</scope>
    <source>
        <strain evidence="2">DSM 109990</strain>
        <plasmid evidence="2">pDSM109990_a</plasmid>
    </source>
</reference>
<proteinExistence type="predicted"/>
<keyword evidence="1" id="KW-0614">Plasmid</keyword>
<geneLocation type="plasmid" evidence="1 2">
    <name>pDSM109990_a</name>
</geneLocation>
<name>A0ABY3ZPG4_9RHOB</name>
<accession>A0ABY3ZPG4</accession>
<dbReference type="Proteomes" id="UP000831019">
    <property type="component" value="Plasmid pDSM109990_a"/>
</dbReference>
<sequence>MSEEERIEILEKALIKYVELYGLIDEAREYYIKNWEAKAAPPERKH</sequence>
<protein>
    <submittedName>
        <fullName evidence="1">Uncharacterized protein</fullName>
    </submittedName>
</protein>